<dbReference type="Gene3D" id="3.80.10.10">
    <property type="entry name" value="Ribonuclease Inhibitor"/>
    <property type="match status" value="1"/>
</dbReference>
<organism evidence="2 3">
    <name type="scientific">Lactuca virosa</name>
    <dbReference type="NCBI Taxonomy" id="75947"/>
    <lineage>
        <taxon>Eukaryota</taxon>
        <taxon>Viridiplantae</taxon>
        <taxon>Streptophyta</taxon>
        <taxon>Embryophyta</taxon>
        <taxon>Tracheophyta</taxon>
        <taxon>Spermatophyta</taxon>
        <taxon>Magnoliopsida</taxon>
        <taxon>eudicotyledons</taxon>
        <taxon>Gunneridae</taxon>
        <taxon>Pentapetalae</taxon>
        <taxon>asterids</taxon>
        <taxon>campanulids</taxon>
        <taxon>Asterales</taxon>
        <taxon>Asteraceae</taxon>
        <taxon>Cichorioideae</taxon>
        <taxon>Cichorieae</taxon>
        <taxon>Lactucinae</taxon>
        <taxon>Lactuca</taxon>
    </lineage>
</organism>
<dbReference type="SUPFAM" id="SSF81383">
    <property type="entry name" value="F-box domain"/>
    <property type="match status" value="1"/>
</dbReference>
<keyword evidence="3" id="KW-1185">Reference proteome</keyword>
<feature type="domain" description="F-box" evidence="1">
    <location>
        <begin position="37"/>
        <end position="94"/>
    </location>
</feature>
<evidence type="ECO:0000313" key="2">
    <source>
        <dbReference type="EMBL" id="CAH1416820.1"/>
    </source>
</evidence>
<comment type="caution">
    <text evidence="2">The sequence shown here is derived from an EMBL/GenBank/DDBJ whole genome shotgun (WGS) entry which is preliminary data.</text>
</comment>
<dbReference type="InterPro" id="IPR036047">
    <property type="entry name" value="F-box-like_dom_sf"/>
</dbReference>
<dbReference type="EMBL" id="CAKMRJ010000002">
    <property type="protein sequence ID" value="CAH1416820.1"/>
    <property type="molecule type" value="Genomic_DNA"/>
</dbReference>
<dbReference type="SUPFAM" id="SSF52047">
    <property type="entry name" value="RNI-like"/>
    <property type="match status" value="1"/>
</dbReference>
<accession>A0AAU9M485</accession>
<dbReference type="InterPro" id="IPR032675">
    <property type="entry name" value="LRR_dom_sf"/>
</dbReference>
<dbReference type="AlphaFoldDB" id="A0AAU9M485"/>
<evidence type="ECO:0000259" key="1">
    <source>
        <dbReference type="PROSITE" id="PS50181"/>
    </source>
</evidence>
<gene>
    <name evidence="2" type="ORF">LVIROSA_LOCUS4559</name>
</gene>
<dbReference type="PANTHER" id="PTHR31639:SF315">
    <property type="entry name" value="LEUCINE-RICH REPEAT DOMAIN SUPERFAMILY, F-BOX-LIKE DOMAIN SUPERFAMILY"/>
    <property type="match status" value="1"/>
</dbReference>
<dbReference type="PANTHER" id="PTHR31639">
    <property type="entry name" value="F-BOX PROTEIN-LIKE"/>
    <property type="match status" value="1"/>
</dbReference>
<evidence type="ECO:0000313" key="3">
    <source>
        <dbReference type="Proteomes" id="UP001157418"/>
    </source>
</evidence>
<sequence length="422" mass="48700">MQVLLRARSSCHRRSREQSTTEDLQKPGAMKLQRLSSDIISKLPLNTIDKILTLMPIRDAVRTSILSRKWRYRWTKIPVLVFDDKLVNGSYRRRQLKRYKLINSIFLVLLLHKGPILDFSISIGDRETVNELDQIILHLSRSNNSKKFNFKLCLAERFEIYKIPSSFFSLQGLEHLDLTYCAFELPSIFHGFIFLKSLRFRNVEIAAKMLQKLLTRCPLLEKFILIENQEGFTTGGDTCTFIELFECLPSIQVLKISETYIKHFAAGGMPQTLPTPLIHLRILVFNVCFLEKDELSSVLCVISSSPNLEKIRMEMSSNDKLSAQETSNNFLDLQDYSGLKLNHLKELEITRFSILALEMEFLKLIMVISTVLEKARIELNPNVSVDQELNLLRDLVRMSFPRASPAADVIIERPNKSRSKCK</sequence>
<dbReference type="PROSITE" id="PS50181">
    <property type="entry name" value="FBOX"/>
    <property type="match status" value="1"/>
</dbReference>
<dbReference type="SMART" id="SM00579">
    <property type="entry name" value="FBD"/>
    <property type="match status" value="1"/>
</dbReference>
<dbReference type="Proteomes" id="UP001157418">
    <property type="component" value="Unassembled WGS sequence"/>
</dbReference>
<reference evidence="2 3" key="1">
    <citation type="submission" date="2022-01" db="EMBL/GenBank/DDBJ databases">
        <authorList>
            <person name="Xiong W."/>
            <person name="Schranz E."/>
        </authorList>
    </citation>
    <scope>NUCLEOTIDE SEQUENCE [LARGE SCALE GENOMIC DNA]</scope>
</reference>
<dbReference type="Pfam" id="PF24758">
    <property type="entry name" value="LRR_At5g56370"/>
    <property type="match status" value="1"/>
</dbReference>
<dbReference type="InterPro" id="IPR006566">
    <property type="entry name" value="FBD"/>
</dbReference>
<protein>
    <recommendedName>
        <fullName evidence="1">F-box domain-containing protein</fullName>
    </recommendedName>
</protein>
<name>A0AAU9M485_9ASTR</name>
<dbReference type="Pfam" id="PF00646">
    <property type="entry name" value="F-box"/>
    <property type="match status" value="1"/>
</dbReference>
<dbReference type="InterPro" id="IPR055411">
    <property type="entry name" value="LRR_FXL15/At3g58940/PEG3-like"/>
</dbReference>
<proteinExistence type="predicted"/>
<dbReference type="InterPro" id="IPR001810">
    <property type="entry name" value="F-box_dom"/>
</dbReference>